<keyword evidence="1" id="KW-1133">Transmembrane helix</keyword>
<feature type="transmembrane region" description="Helical" evidence="1">
    <location>
        <begin position="95"/>
        <end position="115"/>
    </location>
</feature>
<name>A0A3R9WLM8_9BACI</name>
<gene>
    <name evidence="2" type="ORF">D7Z54_33300</name>
</gene>
<dbReference type="Proteomes" id="UP000275076">
    <property type="component" value="Unassembled WGS sequence"/>
</dbReference>
<keyword evidence="3" id="KW-1185">Reference proteome</keyword>
<dbReference type="RefSeq" id="WP_125563252.1">
    <property type="nucleotide sequence ID" value="NZ_RBVX01000100.1"/>
</dbReference>
<dbReference type="AlphaFoldDB" id="A0A3R9WLM8"/>
<feature type="transmembrane region" description="Helical" evidence="1">
    <location>
        <begin position="65"/>
        <end position="88"/>
    </location>
</feature>
<evidence type="ECO:0000313" key="3">
    <source>
        <dbReference type="Proteomes" id="UP000275076"/>
    </source>
</evidence>
<dbReference type="EMBL" id="RBVX01000100">
    <property type="protein sequence ID" value="RSL29059.1"/>
    <property type="molecule type" value="Genomic_DNA"/>
</dbReference>
<reference evidence="2 3" key="1">
    <citation type="submission" date="2018-10" db="EMBL/GenBank/DDBJ databases">
        <title>Draft genome sequence of Bacillus salarius IM0101, isolated from a hypersaline soil in Inner Mongolia, China.</title>
        <authorList>
            <person name="Yamprayoonswat W."/>
            <person name="Boonvisut S."/>
            <person name="Jumpathong W."/>
            <person name="Sittihan S."/>
            <person name="Ruangsuj P."/>
            <person name="Wanthongcharoen S."/>
            <person name="Thongpramul N."/>
            <person name="Pimmason S."/>
            <person name="Yu B."/>
            <person name="Yasawong M."/>
        </authorList>
    </citation>
    <scope>NUCLEOTIDE SEQUENCE [LARGE SCALE GENOMIC DNA]</scope>
    <source>
        <strain evidence="2 3">IM0101</strain>
    </source>
</reference>
<comment type="caution">
    <text evidence="2">The sequence shown here is derived from an EMBL/GenBank/DDBJ whole genome shotgun (WGS) entry which is preliminary data.</text>
</comment>
<keyword evidence="1" id="KW-0812">Transmembrane</keyword>
<sequence>MLRRKRIETISFSEFMAPTSAKRTRRSADVIAQVGAGSGALMAASPAGAKGVSEAVVDGFDPLINLIMSLSYPIAGVMLSGAALMIMINQKDRGYTWMFNAAIGYVLVQMSPLLMDILKEVGRSAVGEA</sequence>
<accession>A0A3R9WLM8</accession>
<keyword evidence="1" id="KW-0472">Membrane</keyword>
<proteinExistence type="predicted"/>
<evidence type="ECO:0008006" key="4">
    <source>
        <dbReference type="Google" id="ProtNLM"/>
    </source>
</evidence>
<organism evidence="2 3">
    <name type="scientific">Salibacterium salarium</name>
    <dbReference type="NCBI Taxonomy" id="284579"/>
    <lineage>
        <taxon>Bacteria</taxon>
        <taxon>Bacillati</taxon>
        <taxon>Bacillota</taxon>
        <taxon>Bacilli</taxon>
        <taxon>Bacillales</taxon>
        <taxon>Bacillaceae</taxon>
    </lineage>
</organism>
<evidence type="ECO:0000313" key="2">
    <source>
        <dbReference type="EMBL" id="RSL29059.1"/>
    </source>
</evidence>
<evidence type="ECO:0000256" key="1">
    <source>
        <dbReference type="SAM" id="Phobius"/>
    </source>
</evidence>
<protein>
    <recommendedName>
        <fullName evidence="4">TrbC/VIRB2 family protein</fullName>
    </recommendedName>
</protein>
<dbReference type="OrthoDB" id="2454059at2"/>